<organism evidence="3 4">
    <name type="scientific">Streptococcus suis</name>
    <dbReference type="NCBI Taxonomy" id="1307"/>
    <lineage>
        <taxon>Bacteria</taxon>
        <taxon>Bacillati</taxon>
        <taxon>Bacillota</taxon>
        <taxon>Bacilli</taxon>
        <taxon>Lactobacillales</taxon>
        <taxon>Streptococcaceae</taxon>
        <taxon>Streptococcus</taxon>
    </lineage>
</organism>
<dbReference type="PANTHER" id="PTHR46558">
    <property type="entry name" value="TRACRIPTIONAL REGULATORY PROTEIN-RELATED-RELATED"/>
    <property type="match status" value="1"/>
</dbReference>
<dbReference type="Proteomes" id="UP000073494">
    <property type="component" value="Unassembled WGS sequence"/>
</dbReference>
<evidence type="ECO:0000313" key="3">
    <source>
        <dbReference type="EMBL" id="CYV12661.1"/>
    </source>
</evidence>
<evidence type="ECO:0000256" key="1">
    <source>
        <dbReference type="ARBA" id="ARBA00023125"/>
    </source>
</evidence>
<accession>A0A0Z8H8T0</accession>
<dbReference type="Gene3D" id="1.10.260.40">
    <property type="entry name" value="lambda repressor-like DNA-binding domains"/>
    <property type="match status" value="1"/>
</dbReference>
<dbReference type="InterPro" id="IPR010982">
    <property type="entry name" value="Lambda_DNA-bd_dom_sf"/>
</dbReference>
<dbReference type="SMART" id="SM00530">
    <property type="entry name" value="HTH_XRE"/>
    <property type="match status" value="1"/>
</dbReference>
<dbReference type="InterPro" id="IPR001387">
    <property type="entry name" value="Cro/C1-type_HTH"/>
</dbReference>
<proteinExistence type="predicted"/>
<dbReference type="PANTHER" id="PTHR46558:SF11">
    <property type="entry name" value="HTH-TYPE TRANSCRIPTIONAL REGULATOR XRE"/>
    <property type="match status" value="1"/>
</dbReference>
<dbReference type="RefSeq" id="WP_053042457.1">
    <property type="nucleotide sequence ID" value="NZ_CEFG01000352.1"/>
</dbReference>
<protein>
    <submittedName>
        <fullName evidence="3">DNA-binding protein</fullName>
    </submittedName>
</protein>
<evidence type="ECO:0000259" key="2">
    <source>
        <dbReference type="PROSITE" id="PS50943"/>
    </source>
</evidence>
<dbReference type="AlphaFoldDB" id="A0A0Z8H8T0"/>
<dbReference type="PROSITE" id="PS50943">
    <property type="entry name" value="HTH_CROC1"/>
    <property type="match status" value="1"/>
</dbReference>
<reference evidence="3 4" key="1">
    <citation type="submission" date="2016-02" db="EMBL/GenBank/DDBJ databases">
        <authorList>
            <consortium name="Pathogen Informatics"/>
        </authorList>
    </citation>
    <scope>NUCLEOTIDE SEQUENCE [LARGE SCALE GENOMIC DNA]</scope>
    <source>
        <strain evidence="3 4">LSS54</strain>
    </source>
</reference>
<dbReference type="CDD" id="cd00093">
    <property type="entry name" value="HTH_XRE"/>
    <property type="match status" value="1"/>
</dbReference>
<sequence>MTNRVTLLRKSAKKTMKELSKDTGIGISTISSYENGYAEPKRENANILAEYFGVSVAYLLGYTDDPKPDNIAKTMTQAAIKSTISIMTPYRSDIERFSKEIRKKDFLDTKEQFKTVIDYGLEDYSPEFQRLFSLFLEESKHNQLKEFVKFLNNAHKSKNPEVKELIDAYEYGPEGRAYFDDLKNAMFGSKLNRTLTNAATKREKTASDEEA</sequence>
<evidence type="ECO:0000313" key="4">
    <source>
        <dbReference type="Proteomes" id="UP000073494"/>
    </source>
</evidence>
<dbReference type="Pfam" id="PF01381">
    <property type="entry name" value="HTH_3"/>
    <property type="match status" value="1"/>
</dbReference>
<dbReference type="EMBL" id="FIHD01000042">
    <property type="protein sequence ID" value="CYV12661.1"/>
    <property type="molecule type" value="Genomic_DNA"/>
</dbReference>
<feature type="domain" description="HTH cro/C1-type" evidence="2">
    <location>
        <begin position="8"/>
        <end position="59"/>
    </location>
</feature>
<dbReference type="GO" id="GO:0003677">
    <property type="term" value="F:DNA binding"/>
    <property type="evidence" value="ECO:0007669"/>
    <property type="project" value="UniProtKB-KW"/>
</dbReference>
<name>A0A0Z8H8T0_STRSU</name>
<keyword evidence="1 3" id="KW-0238">DNA-binding</keyword>
<gene>
    <name evidence="3" type="ORF">ERS132416_01950</name>
</gene>
<dbReference type="SUPFAM" id="SSF47413">
    <property type="entry name" value="lambda repressor-like DNA-binding domains"/>
    <property type="match status" value="1"/>
</dbReference>